<protein>
    <submittedName>
        <fullName evidence="2">Uncharacterized protein</fullName>
    </submittedName>
</protein>
<organism evidence="1 2">
    <name type="scientific">Romanomermis culicivorax</name>
    <name type="common">Nematode worm</name>
    <dbReference type="NCBI Taxonomy" id="13658"/>
    <lineage>
        <taxon>Eukaryota</taxon>
        <taxon>Metazoa</taxon>
        <taxon>Ecdysozoa</taxon>
        <taxon>Nematoda</taxon>
        <taxon>Enoplea</taxon>
        <taxon>Dorylaimia</taxon>
        <taxon>Mermithida</taxon>
        <taxon>Mermithoidea</taxon>
        <taxon>Mermithidae</taxon>
        <taxon>Romanomermis</taxon>
    </lineage>
</organism>
<proteinExistence type="predicted"/>
<reference evidence="2" key="1">
    <citation type="submission" date="2022-11" db="UniProtKB">
        <authorList>
            <consortium name="WormBaseParasite"/>
        </authorList>
    </citation>
    <scope>IDENTIFICATION</scope>
</reference>
<dbReference type="AlphaFoldDB" id="A0A915KL41"/>
<evidence type="ECO:0000313" key="1">
    <source>
        <dbReference type="Proteomes" id="UP000887565"/>
    </source>
</evidence>
<name>A0A915KL41_ROMCU</name>
<accession>A0A915KL41</accession>
<evidence type="ECO:0000313" key="2">
    <source>
        <dbReference type="WBParaSite" id="nRc.2.0.1.t38540-RA"/>
    </source>
</evidence>
<sequence>MGFLTAGTSMDTVTLHKKNYSGCKQTYFRDMVMDGFFDHEEFNGRGTWCLKVRFYSNFILAIHFLIIERFIQSTMREWYFKEVAIKELEVASEVEVDTAPSPFPVAPAYL</sequence>
<dbReference type="WBParaSite" id="nRc.2.0.1.t38540-RA">
    <property type="protein sequence ID" value="nRc.2.0.1.t38540-RA"/>
    <property type="gene ID" value="nRc.2.0.1.g38540"/>
</dbReference>
<dbReference type="Proteomes" id="UP000887565">
    <property type="component" value="Unplaced"/>
</dbReference>
<keyword evidence="1" id="KW-1185">Reference proteome</keyword>